<dbReference type="GO" id="GO:0051539">
    <property type="term" value="F:4 iron, 4 sulfur cluster binding"/>
    <property type="evidence" value="ECO:0007669"/>
    <property type="project" value="UniProtKB-KW"/>
</dbReference>
<dbReference type="PANTHER" id="PTHR43498:SF1">
    <property type="entry name" value="COB--COM HETERODISULFIDE REDUCTASE IRON-SULFUR SUBUNIT A"/>
    <property type="match status" value="1"/>
</dbReference>
<evidence type="ECO:0000256" key="1">
    <source>
        <dbReference type="ARBA" id="ARBA00022485"/>
    </source>
</evidence>
<reference evidence="6" key="2">
    <citation type="submission" date="2021-04" db="EMBL/GenBank/DDBJ databases">
        <authorList>
            <person name="Gilroy R."/>
        </authorList>
    </citation>
    <scope>NUCLEOTIDE SEQUENCE</scope>
    <source>
        <strain evidence="6">CHK188-4685</strain>
    </source>
</reference>
<evidence type="ECO:0000256" key="4">
    <source>
        <dbReference type="ARBA" id="ARBA00023004"/>
    </source>
</evidence>
<keyword evidence="4" id="KW-0408">Iron</keyword>
<evidence type="ECO:0000313" key="7">
    <source>
        <dbReference type="Proteomes" id="UP000886804"/>
    </source>
</evidence>
<dbReference type="SUPFAM" id="SSF51905">
    <property type="entry name" value="FAD/NAD(P)-binding domain"/>
    <property type="match status" value="1"/>
</dbReference>
<keyword evidence="1" id="KW-0004">4Fe-4S</keyword>
<dbReference type="GO" id="GO:0016491">
    <property type="term" value="F:oxidoreductase activity"/>
    <property type="evidence" value="ECO:0007669"/>
    <property type="project" value="UniProtKB-KW"/>
</dbReference>
<sequence length="458" mass="50470">MEQYMGTIASVVQGDVIVCGGGCAGVIAAIASARNGAKTILIEKSFTVGGTATNGLVGPFMTCFSPDGKEQIVKGIFDEMIWRMEKMGGAVHPSKTGMVSGYGCYIKLRHNNVTPFHPEALKMVMLEMLEEEKVTLWLGTSILDVQKEGGNIKRVIGFDGHSLRAFEGNIFIDATGDAFVSEKAQVPCDLADIQDGLQPMTLFFWIDHADDEKIEEYLEKDETKRYLPYHDRIEAARAEGKFPINRNKIGLYHMVNPGEWRLNTTRMQGYDPTSAEDLSRAYCEGMKQIRFLMDFFKTLPGLENARIVQSGLQVGVRESKRIRGEYILTEQDLIDNTSFPDTIALCSYPVDLHPAKGAATGTSRQKEKTDVAEVYEIPYRILLPLGVNNLLTAGRCVSATHEALGAIRIMPAVFAMAQAAGTAAAMSLKSETGPKELDVSKLQDTLLEQGQCLRLHRD</sequence>
<dbReference type="EMBL" id="DWYS01000150">
    <property type="protein sequence ID" value="HJB08707.1"/>
    <property type="molecule type" value="Genomic_DNA"/>
</dbReference>
<keyword evidence="3" id="KW-0560">Oxidoreductase</keyword>
<proteinExistence type="predicted"/>
<keyword evidence="5" id="KW-0411">Iron-sulfur</keyword>
<evidence type="ECO:0000256" key="2">
    <source>
        <dbReference type="ARBA" id="ARBA00022723"/>
    </source>
</evidence>
<dbReference type="InterPro" id="IPR039650">
    <property type="entry name" value="HdrA-like"/>
</dbReference>
<dbReference type="GO" id="GO:0046872">
    <property type="term" value="F:metal ion binding"/>
    <property type="evidence" value="ECO:0007669"/>
    <property type="project" value="UniProtKB-KW"/>
</dbReference>
<evidence type="ECO:0000256" key="3">
    <source>
        <dbReference type="ARBA" id="ARBA00023002"/>
    </source>
</evidence>
<evidence type="ECO:0000313" key="6">
    <source>
        <dbReference type="EMBL" id="HJB08707.1"/>
    </source>
</evidence>
<accession>A0A9D2RNA5</accession>
<dbReference type="Gene3D" id="3.50.50.60">
    <property type="entry name" value="FAD/NAD(P)-binding domain"/>
    <property type="match status" value="1"/>
</dbReference>
<dbReference type="Proteomes" id="UP000886804">
    <property type="component" value="Unassembled WGS sequence"/>
</dbReference>
<gene>
    <name evidence="6" type="ORF">H9716_12730</name>
</gene>
<protein>
    <submittedName>
        <fullName evidence="6">FAD-dependent oxidoreductase</fullName>
    </submittedName>
</protein>
<name>A0A9D2RNA5_9FIRM</name>
<dbReference type="InterPro" id="IPR036188">
    <property type="entry name" value="FAD/NAD-bd_sf"/>
</dbReference>
<evidence type="ECO:0000256" key="5">
    <source>
        <dbReference type="ARBA" id="ARBA00023014"/>
    </source>
</evidence>
<dbReference type="Pfam" id="PF12831">
    <property type="entry name" value="FAD_oxidored"/>
    <property type="match status" value="1"/>
</dbReference>
<keyword evidence="2" id="KW-0479">Metal-binding</keyword>
<organism evidence="6 7">
    <name type="scientific">Candidatus Enterocloster faecavium</name>
    <dbReference type="NCBI Taxonomy" id="2838560"/>
    <lineage>
        <taxon>Bacteria</taxon>
        <taxon>Bacillati</taxon>
        <taxon>Bacillota</taxon>
        <taxon>Clostridia</taxon>
        <taxon>Lachnospirales</taxon>
        <taxon>Lachnospiraceae</taxon>
        <taxon>Enterocloster</taxon>
    </lineage>
</organism>
<dbReference type="AlphaFoldDB" id="A0A9D2RNA5"/>
<comment type="caution">
    <text evidence="6">The sequence shown here is derived from an EMBL/GenBank/DDBJ whole genome shotgun (WGS) entry which is preliminary data.</text>
</comment>
<dbReference type="PANTHER" id="PTHR43498">
    <property type="entry name" value="FERREDOXIN:COB-COM HETERODISULFIDE REDUCTASE SUBUNIT A"/>
    <property type="match status" value="1"/>
</dbReference>
<reference evidence="6" key="1">
    <citation type="journal article" date="2021" name="PeerJ">
        <title>Extensive microbial diversity within the chicken gut microbiome revealed by metagenomics and culture.</title>
        <authorList>
            <person name="Gilroy R."/>
            <person name="Ravi A."/>
            <person name="Getino M."/>
            <person name="Pursley I."/>
            <person name="Horton D.L."/>
            <person name="Alikhan N.F."/>
            <person name="Baker D."/>
            <person name="Gharbi K."/>
            <person name="Hall N."/>
            <person name="Watson M."/>
            <person name="Adriaenssens E.M."/>
            <person name="Foster-Nyarko E."/>
            <person name="Jarju S."/>
            <person name="Secka A."/>
            <person name="Antonio M."/>
            <person name="Oren A."/>
            <person name="Chaudhuri R.R."/>
            <person name="La Ragione R."/>
            <person name="Hildebrand F."/>
            <person name="Pallen M.J."/>
        </authorList>
    </citation>
    <scope>NUCLEOTIDE SEQUENCE</scope>
    <source>
        <strain evidence="6">CHK188-4685</strain>
    </source>
</reference>